<reference evidence="3" key="1">
    <citation type="journal article" date="2019" name="Int. J. Syst. Evol. Microbiol.">
        <title>The Global Catalogue of Microorganisms (GCM) 10K type strain sequencing project: providing services to taxonomists for standard genome sequencing and annotation.</title>
        <authorList>
            <consortium name="The Broad Institute Genomics Platform"/>
            <consortium name="The Broad Institute Genome Sequencing Center for Infectious Disease"/>
            <person name="Wu L."/>
            <person name="Ma J."/>
        </authorList>
    </citation>
    <scope>NUCLEOTIDE SEQUENCE [LARGE SCALE GENOMIC DNA]</scope>
    <source>
        <strain evidence="3">JCM 17695</strain>
    </source>
</reference>
<organism evidence="2 3">
    <name type="scientific">Actinokineospora soli</name>
    <dbReference type="NCBI Taxonomy" id="1048753"/>
    <lineage>
        <taxon>Bacteria</taxon>
        <taxon>Bacillati</taxon>
        <taxon>Actinomycetota</taxon>
        <taxon>Actinomycetes</taxon>
        <taxon>Pseudonocardiales</taxon>
        <taxon>Pseudonocardiaceae</taxon>
        <taxon>Actinokineospora</taxon>
    </lineage>
</organism>
<feature type="domain" description="GIY-YIG catalytic" evidence="1">
    <location>
        <begin position="4"/>
        <end position="69"/>
    </location>
</feature>
<gene>
    <name evidence="2" type="ORF">ACFQV2_16830</name>
</gene>
<evidence type="ECO:0000259" key="1">
    <source>
        <dbReference type="Pfam" id="PF20815"/>
    </source>
</evidence>
<comment type="caution">
    <text evidence="2">The sequence shown here is derived from an EMBL/GenBank/DDBJ whole genome shotgun (WGS) entry which is preliminary data.</text>
</comment>
<proteinExistence type="predicted"/>
<evidence type="ECO:0000313" key="2">
    <source>
        <dbReference type="EMBL" id="MFC7614931.1"/>
    </source>
</evidence>
<accession>A0ABW2TQ67</accession>
<dbReference type="Proteomes" id="UP001596512">
    <property type="component" value="Unassembled WGS sequence"/>
</dbReference>
<dbReference type="Pfam" id="PF20815">
    <property type="entry name" value="GIY_YIG_2"/>
    <property type="match status" value="1"/>
</dbReference>
<evidence type="ECO:0000313" key="3">
    <source>
        <dbReference type="Proteomes" id="UP001596512"/>
    </source>
</evidence>
<protein>
    <submittedName>
        <fullName evidence="2">GIY-YIG nuclease family protein</fullName>
    </submittedName>
</protein>
<dbReference type="InterPro" id="IPR049311">
    <property type="entry name" value="GIY_YIG_cat"/>
</dbReference>
<name>A0ABW2TQ67_9PSEU</name>
<keyword evidence="3" id="KW-1185">Reference proteome</keyword>
<dbReference type="EMBL" id="JBHTEY010000004">
    <property type="protein sequence ID" value="MFC7614931.1"/>
    <property type="molecule type" value="Genomic_DNA"/>
</dbReference>
<sequence>MGRAGTLTFGADGEAELSAWLAEHGRLCWSLGERPWTTKPAAIAAADVPLNLQHNKDHLFHPELSRIRAAAVAAAKPL</sequence>